<protein>
    <recommendedName>
        <fullName evidence="3">Peptidase S33 tripeptidyl aminopeptidase-like C-terminal domain-containing protein</fullName>
    </recommendedName>
</protein>
<keyword evidence="2" id="KW-0378">Hydrolase</keyword>
<dbReference type="InterPro" id="IPR029058">
    <property type="entry name" value="AB_hydrolase_fold"/>
</dbReference>
<sequence>MPRMRSCFAFIIGVSIVTLLGLVLRPVTLFPPRNIPGDEPPIVDPSSPFSWHKITPQHTLDWHACYEEYQCARLLVPLDHANPRGRQASIALIRLPAECSASSAEYRGPILFNPGGPGGGGIDQILNRGKRFRSIVGPQFDLVGFDPRGLGASTPVISLFKTDAQRALWAMGNGAPNTTDQGLAQSSARALILGKLAAQNDDGSLQYMNTEQTARDMMKIVEAYGQTKLQYWGISYGTVIGVTFATLFPDKIERFFLDGVVDAYNYYGVEWSNSLEDTQKVSDLFVFECNQAGPEACAFWAPTAEQTASKLERLFDTLHKKPVAVFNSETDYGLIDRDAIRMVMFKLLKGPYSWFQPMAQGLQDLENGDGTWALEMFKSLVRGDFECPSCRSDPSESVEVLDDGGTAIWCNDYAQIDDPESWAEQHYAKMMNGSKWGDIWSRYLLYCQHWPKYPKSTARGPFSAKTSHPILFLTNSLDPVTPSFGAYKMSDGFPGSVVLLQEAVGHASLVASSPCTHAYIKQYFTEGTLPEPGTICQVDASFFPKASALASGEYQSQIRLSP</sequence>
<dbReference type="PANTHER" id="PTHR43248:SF25">
    <property type="entry name" value="AB HYDROLASE-1 DOMAIN-CONTAINING PROTEIN-RELATED"/>
    <property type="match status" value="1"/>
</dbReference>
<evidence type="ECO:0000259" key="3">
    <source>
        <dbReference type="Pfam" id="PF08386"/>
    </source>
</evidence>
<dbReference type="OrthoDB" id="425534at2759"/>
<dbReference type="EMBL" id="JAACJJ010000056">
    <property type="protein sequence ID" value="KAF5313228.1"/>
    <property type="molecule type" value="Genomic_DNA"/>
</dbReference>
<accession>A0A8H5EV58</accession>
<dbReference type="PANTHER" id="PTHR43248">
    <property type="entry name" value="2-SUCCINYL-6-HYDROXY-2,4-CYCLOHEXADIENE-1-CARBOXYLATE SYNTHASE"/>
    <property type="match status" value="1"/>
</dbReference>
<dbReference type="InterPro" id="IPR013595">
    <property type="entry name" value="Pept_S33_TAP-like_C"/>
</dbReference>
<dbReference type="Proteomes" id="UP000567179">
    <property type="component" value="Unassembled WGS sequence"/>
</dbReference>
<dbReference type="AlphaFoldDB" id="A0A8H5EV58"/>
<dbReference type="SUPFAM" id="SSF53474">
    <property type="entry name" value="alpha/beta-Hydrolases"/>
    <property type="match status" value="1"/>
</dbReference>
<dbReference type="GO" id="GO:0016787">
    <property type="term" value="F:hydrolase activity"/>
    <property type="evidence" value="ECO:0007669"/>
    <property type="project" value="UniProtKB-KW"/>
</dbReference>
<comment type="caution">
    <text evidence="4">The sequence shown here is derived from an EMBL/GenBank/DDBJ whole genome shotgun (WGS) entry which is preliminary data.</text>
</comment>
<evidence type="ECO:0000313" key="5">
    <source>
        <dbReference type="Proteomes" id="UP000567179"/>
    </source>
</evidence>
<gene>
    <name evidence="4" type="ORF">D9619_003583</name>
</gene>
<dbReference type="Gene3D" id="3.40.50.1820">
    <property type="entry name" value="alpha/beta hydrolase"/>
    <property type="match status" value="1"/>
</dbReference>
<organism evidence="4 5">
    <name type="scientific">Psilocybe cf. subviscida</name>
    <dbReference type="NCBI Taxonomy" id="2480587"/>
    <lineage>
        <taxon>Eukaryota</taxon>
        <taxon>Fungi</taxon>
        <taxon>Dikarya</taxon>
        <taxon>Basidiomycota</taxon>
        <taxon>Agaricomycotina</taxon>
        <taxon>Agaricomycetes</taxon>
        <taxon>Agaricomycetidae</taxon>
        <taxon>Agaricales</taxon>
        <taxon>Agaricineae</taxon>
        <taxon>Strophariaceae</taxon>
        <taxon>Psilocybe</taxon>
    </lineage>
</organism>
<dbReference type="Pfam" id="PF08386">
    <property type="entry name" value="Abhydrolase_4"/>
    <property type="match status" value="1"/>
</dbReference>
<reference evidence="4 5" key="1">
    <citation type="journal article" date="2020" name="ISME J.">
        <title>Uncovering the hidden diversity of litter-decomposition mechanisms in mushroom-forming fungi.</title>
        <authorList>
            <person name="Floudas D."/>
            <person name="Bentzer J."/>
            <person name="Ahren D."/>
            <person name="Johansson T."/>
            <person name="Persson P."/>
            <person name="Tunlid A."/>
        </authorList>
    </citation>
    <scope>NUCLEOTIDE SEQUENCE [LARGE SCALE GENOMIC DNA]</scope>
    <source>
        <strain evidence="4 5">CBS 101986</strain>
    </source>
</reference>
<feature type="domain" description="Peptidase S33 tripeptidyl aminopeptidase-like C-terminal" evidence="3">
    <location>
        <begin position="436"/>
        <end position="536"/>
    </location>
</feature>
<name>A0A8H5EV58_9AGAR</name>
<proteinExistence type="inferred from homology"/>
<dbReference type="InterPro" id="IPR051601">
    <property type="entry name" value="Serine_prot/Carboxylest_S33"/>
</dbReference>
<keyword evidence="5" id="KW-1185">Reference proteome</keyword>
<comment type="similarity">
    <text evidence="1">Belongs to the peptidase S33 family.</text>
</comment>
<evidence type="ECO:0000256" key="2">
    <source>
        <dbReference type="ARBA" id="ARBA00022801"/>
    </source>
</evidence>
<evidence type="ECO:0000256" key="1">
    <source>
        <dbReference type="ARBA" id="ARBA00010088"/>
    </source>
</evidence>
<evidence type="ECO:0000313" key="4">
    <source>
        <dbReference type="EMBL" id="KAF5313228.1"/>
    </source>
</evidence>